<protein>
    <recommendedName>
        <fullName evidence="4">Carboxypeptidase-like regulatory domain-containing protein</fullName>
    </recommendedName>
</protein>
<reference evidence="2 3" key="1">
    <citation type="submission" date="2018-10" db="EMBL/GenBank/DDBJ databases">
        <authorList>
            <person name="Chen X."/>
        </authorList>
    </citation>
    <scope>NUCLEOTIDE SEQUENCE [LARGE SCALE GENOMIC DNA]</scope>
    <source>
        <strain evidence="2 3">YIM 102668</strain>
    </source>
</reference>
<dbReference type="AlphaFoldDB" id="A0A3L9MFT3"/>
<dbReference type="Proteomes" id="UP000275348">
    <property type="component" value="Unassembled WGS sequence"/>
</dbReference>
<feature type="signal peptide" evidence="1">
    <location>
        <begin position="1"/>
        <end position="17"/>
    </location>
</feature>
<evidence type="ECO:0008006" key="4">
    <source>
        <dbReference type="Google" id="ProtNLM"/>
    </source>
</evidence>
<name>A0A3L9MFT3_9FLAO</name>
<keyword evidence="1" id="KW-0732">Signal</keyword>
<evidence type="ECO:0000256" key="1">
    <source>
        <dbReference type="SAM" id="SignalP"/>
    </source>
</evidence>
<comment type="caution">
    <text evidence="2">The sequence shown here is derived from an EMBL/GenBank/DDBJ whole genome shotgun (WGS) entry which is preliminary data.</text>
</comment>
<proteinExistence type="predicted"/>
<evidence type="ECO:0000313" key="2">
    <source>
        <dbReference type="EMBL" id="RLZ11857.1"/>
    </source>
</evidence>
<sequence>MNKFFLFLLLFGISVSAQIKNIKIVDKENNSPLADSDIYFNQSTKNFISDINGNVMIDLNNVSSNDELIIAKKNYQNAIFKITELKADELIIQLEKVDEIELQETFITNLKAKDILQKVIENYDKNFNTEQHFYKVNFVLDAIIDSINRDYTDVDLQFRFKKNQVKIHSNGKENNRVVGEGMHLKSSYKMNEYFNNISLLKRIESMHKKLVEKTYDYEKVWITKYADKYMYELEFKHNKSNVTNIFLIDKETFAIVEHSSIQENRNFENSGTTINSNEVIYKYRLYQNKWILKESFRNWNTTYLDEVNNKHILDVKINLEVKDFSDQPFPEFNQSINEKKDIRKSFKN</sequence>
<dbReference type="EMBL" id="RDOJ01000003">
    <property type="protein sequence ID" value="RLZ11857.1"/>
    <property type="molecule type" value="Genomic_DNA"/>
</dbReference>
<organism evidence="2 3">
    <name type="scientific">Faecalibacter macacae</name>
    <dbReference type="NCBI Taxonomy" id="1859289"/>
    <lineage>
        <taxon>Bacteria</taxon>
        <taxon>Pseudomonadati</taxon>
        <taxon>Bacteroidota</taxon>
        <taxon>Flavobacteriia</taxon>
        <taxon>Flavobacteriales</taxon>
        <taxon>Weeksellaceae</taxon>
        <taxon>Faecalibacter</taxon>
    </lineage>
</organism>
<gene>
    <name evidence="2" type="ORF">EAH69_02750</name>
</gene>
<keyword evidence="3" id="KW-1185">Reference proteome</keyword>
<feature type="chain" id="PRO_5018114124" description="Carboxypeptidase-like regulatory domain-containing protein" evidence="1">
    <location>
        <begin position="18"/>
        <end position="348"/>
    </location>
</feature>
<evidence type="ECO:0000313" key="3">
    <source>
        <dbReference type="Proteomes" id="UP000275348"/>
    </source>
</evidence>
<dbReference type="RefSeq" id="WP_121933667.1">
    <property type="nucleotide sequence ID" value="NZ_RDOJ01000003.1"/>
</dbReference>
<dbReference type="OrthoDB" id="1428731at2"/>
<accession>A0A3L9MFT3</accession>